<evidence type="ECO:0000313" key="3">
    <source>
        <dbReference type="EMBL" id="KAE9012890.1"/>
    </source>
</evidence>
<proteinExistence type="predicted"/>
<name>A0A6A3L1N7_9STRA</name>
<sequence length="1084" mass="120944">MAAQDDAHRRQRRTLAASLTLVATTGACFRPMTRLLFPSGNVTLAKWLWLLLGLGLAAVHLHDTLDSCRRRWTTSSRQLVLVDERTLQRTPVDDQSRQVEVDTQLFQGHVRMTLALKTFELQLQGRFTRNVPPHSKLFVALELQEQDSHWAVKTLLTVLHKLWGSSSGVHLSRGGDDELPHVAVPMLSWELKRQVNSFAVGKMYTLGVDLLGFKSKCIATALLRWTPLVAPVHLAAYMVTPLSRREQQAQKHSLEHKRYLFCLSVQRQDVGELQTEAQRLRISLPRENYVPEFDVGSPIALWSGRAQRGGVPLAHVEACRRIAEHSRALGQLDFSLDVWVEFVDRVAGRRKVGYLLEVVDTSQQFRRSVMRSATTIKNALLLLRLEHQLDRKETERETGIADDEEQDDAQVDEPVDFQRLTVESREYRYEQIELETSAVTHVLQQVASTPCQGRRRWRQPQRCYQNQLEKATLYKCLMSPSRLPAVPSYRAIGIAINEAQHLAMNVVCEAGIYRLHGAGDGTTPLLRQEWFIVSADHLHFFRSFSVSPTLSVPVTNVLNVRSVDRVRLLNGNKPTNAHHELGAVSRWYCVEIHLVLEIITLFVETSEERDRLVASLQPLTIDDCDLNVQSLVATGARTDAVAASPLFSPMTLNSQSQPVCLNHRSSRFVETASSKSLETFTLVRESLEAGLKVFALCVSAARLRINRATVLSFLDKVEQLNGIDLDKVASEMSSEERFAFGLNLYLTLFIHAVLVFGHPQSHEQWKLLQTVSCYLVRVDGALESVRFTLADIQRVILRCPVPVSLEASSIKRSLSQNALMDLAIGGGDAINGLCRTVLGVAWTPVFPSSSCYSVIKKTPLPIPAGLAIDAADMRTSLVLQINSSPAITKTTGIMRVYDGGRKLNDQLDATCTAFLSRELRLGEVNRVIYLPRVCEWYHIGHDEDIEAQDDAVSRRMGPLSQRSRRRGSSGSVSGLTALPKSRGFYCLQRLLGFMEVEQHHRVMHLLLGAGEECRFVFDDFWTKPSRSAAASLLSSAGSAALAVFTGNSASSAAGSAQTPTASDTSGKKDGDWFVVGQQDSRSYF</sequence>
<protein>
    <recommendedName>
        <fullName evidence="2">DUF547 domain-containing protein</fullName>
    </recommendedName>
</protein>
<feature type="region of interest" description="Disordered" evidence="1">
    <location>
        <begin position="950"/>
        <end position="974"/>
    </location>
</feature>
<dbReference type="PANTHER" id="PTHR46361:SF3">
    <property type="entry name" value="ELECTRON CARRIER_ PROTEIN DISULFIDE OXIDOREDUCTASE"/>
    <property type="match status" value="1"/>
</dbReference>
<evidence type="ECO:0000313" key="4">
    <source>
        <dbReference type="Proteomes" id="UP000460718"/>
    </source>
</evidence>
<gene>
    <name evidence="3" type="ORF">PF011_g8720</name>
</gene>
<evidence type="ECO:0000259" key="2">
    <source>
        <dbReference type="Pfam" id="PF04784"/>
    </source>
</evidence>
<evidence type="ECO:0000256" key="1">
    <source>
        <dbReference type="SAM" id="MobiDB-lite"/>
    </source>
</evidence>
<feature type="region of interest" description="Disordered" evidence="1">
    <location>
        <begin position="1050"/>
        <end position="1084"/>
    </location>
</feature>
<feature type="domain" description="DUF547" evidence="2">
    <location>
        <begin position="730"/>
        <end position="804"/>
    </location>
</feature>
<reference evidence="3 4" key="1">
    <citation type="submission" date="2018-09" db="EMBL/GenBank/DDBJ databases">
        <title>Genomic investigation of the strawberry pathogen Phytophthora fragariae indicates pathogenicity is determined by transcriptional variation in three key races.</title>
        <authorList>
            <person name="Adams T.M."/>
            <person name="Armitage A.D."/>
            <person name="Sobczyk M.K."/>
            <person name="Bates H.J."/>
            <person name="Dunwell J.M."/>
            <person name="Nellist C.F."/>
            <person name="Harrison R.J."/>
        </authorList>
    </citation>
    <scope>NUCLEOTIDE SEQUENCE [LARGE SCALE GENOMIC DNA]</scope>
    <source>
        <strain evidence="3 4">SCRP245</strain>
    </source>
</reference>
<comment type="caution">
    <text evidence="3">The sequence shown here is derived from an EMBL/GenBank/DDBJ whole genome shotgun (WGS) entry which is preliminary data.</text>
</comment>
<dbReference type="AlphaFoldDB" id="A0A6A3L1N7"/>
<dbReference type="InterPro" id="IPR006869">
    <property type="entry name" value="DUF547"/>
</dbReference>
<organism evidence="3 4">
    <name type="scientific">Phytophthora fragariae</name>
    <dbReference type="NCBI Taxonomy" id="53985"/>
    <lineage>
        <taxon>Eukaryota</taxon>
        <taxon>Sar</taxon>
        <taxon>Stramenopiles</taxon>
        <taxon>Oomycota</taxon>
        <taxon>Peronosporomycetes</taxon>
        <taxon>Peronosporales</taxon>
        <taxon>Peronosporaceae</taxon>
        <taxon>Phytophthora</taxon>
    </lineage>
</organism>
<feature type="compositionally biased region" description="Low complexity" evidence="1">
    <location>
        <begin position="1050"/>
        <end position="1062"/>
    </location>
</feature>
<dbReference type="PANTHER" id="PTHR46361">
    <property type="entry name" value="ELECTRON CARRIER/ PROTEIN DISULFIDE OXIDOREDUCTASE"/>
    <property type="match status" value="1"/>
</dbReference>
<dbReference type="Pfam" id="PF04784">
    <property type="entry name" value="DUF547"/>
    <property type="match status" value="1"/>
</dbReference>
<accession>A0A6A3L1N7</accession>
<dbReference type="Proteomes" id="UP000460718">
    <property type="component" value="Unassembled WGS sequence"/>
</dbReference>
<dbReference type="EMBL" id="QXFW01000417">
    <property type="protein sequence ID" value="KAE9012890.1"/>
    <property type="molecule type" value="Genomic_DNA"/>
</dbReference>